<dbReference type="GO" id="GO:0005737">
    <property type="term" value="C:cytoplasm"/>
    <property type="evidence" value="ECO:0007669"/>
    <property type="project" value="TreeGrafter"/>
</dbReference>
<dbReference type="InterPro" id="IPR028107">
    <property type="entry name" value="Spatacsin_C_dom"/>
</dbReference>
<dbReference type="InParanoid" id="A0A7R8UBF6"/>
<accession>A0A7R8UBF6</accession>
<reference evidence="3 4" key="1">
    <citation type="submission" date="2020-11" db="EMBL/GenBank/DDBJ databases">
        <authorList>
            <person name="Wallbank WR R."/>
            <person name="Pardo Diaz C."/>
            <person name="Kozak K."/>
            <person name="Martin S."/>
            <person name="Jiggins C."/>
            <person name="Moest M."/>
            <person name="Warren A I."/>
            <person name="Generalovic N T."/>
            <person name="Byers J.R.P. K."/>
            <person name="Montejo-Kovacevich G."/>
            <person name="Yen C E."/>
        </authorList>
    </citation>
    <scope>NUCLEOTIDE SEQUENCE [LARGE SCALE GENOMIC DNA]</scope>
</reference>
<dbReference type="FunCoup" id="A0A7R8UBF6">
    <property type="interactions" value="1414"/>
</dbReference>
<feature type="compositionally biased region" description="Low complexity" evidence="1">
    <location>
        <begin position="693"/>
        <end position="707"/>
    </location>
</feature>
<dbReference type="OMA" id="MECVPVA"/>
<evidence type="ECO:0000313" key="4">
    <source>
        <dbReference type="Proteomes" id="UP000594454"/>
    </source>
</evidence>
<dbReference type="GO" id="GO:0048489">
    <property type="term" value="P:synaptic vesicle transport"/>
    <property type="evidence" value="ECO:0007669"/>
    <property type="project" value="TreeGrafter"/>
</dbReference>
<dbReference type="GO" id="GO:0007409">
    <property type="term" value="P:axonogenesis"/>
    <property type="evidence" value="ECO:0007669"/>
    <property type="project" value="TreeGrafter"/>
</dbReference>
<dbReference type="GO" id="GO:0008088">
    <property type="term" value="P:axo-dendritic transport"/>
    <property type="evidence" value="ECO:0007669"/>
    <property type="project" value="TreeGrafter"/>
</dbReference>
<evidence type="ECO:0000313" key="3">
    <source>
        <dbReference type="EMBL" id="CAD7077695.1"/>
    </source>
</evidence>
<organism evidence="3 4">
    <name type="scientific">Hermetia illucens</name>
    <name type="common">Black soldier fly</name>
    <dbReference type="NCBI Taxonomy" id="343691"/>
    <lineage>
        <taxon>Eukaryota</taxon>
        <taxon>Metazoa</taxon>
        <taxon>Ecdysozoa</taxon>
        <taxon>Arthropoda</taxon>
        <taxon>Hexapoda</taxon>
        <taxon>Insecta</taxon>
        <taxon>Pterygota</taxon>
        <taxon>Neoptera</taxon>
        <taxon>Endopterygota</taxon>
        <taxon>Diptera</taxon>
        <taxon>Brachycera</taxon>
        <taxon>Stratiomyomorpha</taxon>
        <taxon>Stratiomyidae</taxon>
        <taxon>Hermetiinae</taxon>
        <taxon>Hermetia</taxon>
    </lineage>
</organism>
<dbReference type="GO" id="GO:0030424">
    <property type="term" value="C:axon"/>
    <property type="evidence" value="ECO:0007669"/>
    <property type="project" value="TreeGrafter"/>
</dbReference>
<keyword evidence="4" id="KW-1185">Reference proteome</keyword>
<dbReference type="Pfam" id="PF14649">
    <property type="entry name" value="Spatacsin_C"/>
    <property type="match status" value="1"/>
</dbReference>
<dbReference type="GO" id="GO:0030425">
    <property type="term" value="C:dendrite"/>
    <property type="evidence" value="ECO:0007669"/>
    <property type="project" value="TreeGrafter"/>
</dbReference>
<feature type="domain" description="Spatacsin C-terminal" evidence="2">
    <location>
        <begin position="1384"/>
        <end position="1750"/>
    </location>
</feature>
<dbReference type="PANTHER" id="PTHR13650">
    <property type="entry name" value="SPATACSIN"/>
    <property type="match status" value="1"/>
</dbReference>
<dbReference type="GO" id="GO:0045202">
    <property type="term" value="C:synapse"/>
    <property type="evidence" value="ECO:0007669"/>
    <property type="project" value="TreeGrafter"/>
</dbReference>
<protein>
    <recommendedName>
        <fullName evidence="2">Spatacsin C-terminal domain-containing protein</fullName>
    </recommendedName>
</protein>
<sequence length="1814" mass="211589">MESGQRKKVPSASEKDVILRAWKISDDVAVIKDVATKGSYIDLCVEYLAGKRRISLEESRKYFDHHVDIYVTRLLKERLICKAQDVLQNIGRNVEHVYFQLAHSTGDLSLKIDLLEHLRKRDPKDFERRSKEYEVQCRMLLEIAKNESLMRRITQSIGDLKLENLYSQGEDFRKRLVASVYYELRVDWLIPLLDRIQAWRYLVSKEFCNELLIWTTIYYSKKYSLEIEISTQLRPTYYDWEVDDEMFREALQIVKPPEVLRNMFAANGYIFPDEKENVQKILLRLFTTESFLENRNLIKELPLIQYIIKNDDLNILLEEPILNADLEDVKPQFPNREDDIALLISLKSYDIKDPHQLGKVSRSVGSYLQKFRPNLYADNPVIRLFELLADNVTIEDMKKPENMELLEKLPYLEETIKRAQCPQPECTVTMEDFLQKFNKVNLRRITEDLGDELVSFSNETLSKKYASKIQLNYCDFIRQNRSAYAVYCHLLDQFGNYSKISKAQLCISAEHVTEMALRANHEPDFVLSCIAFVEMLGFDTKAIRAYLKLKQLSCDTIDDKITLPDQLIKISERKIIKDYHKSSGEFPVRTYNAIVTIAKSLQTNIWPDIHISDIASADNWLHFVLFAQYFDIPLPHLAKFAKMFKSPAIGEHLIRAFCQDNVVEKPKRHQSFSRQEFKRRSKNLGDEKNMQATSMDTFTSSSSGDTTHLQKSRNQLKLLQQFEEKDIFAVILLSAGESSEEDIGSYQKFIQIINDRQSYSMSLNLIRNAITYNFPILAILAADTNDRNLNWCWATWLLTSVNFGKKTQRCNDELEFCLSLIEYSVKTQHVRTLYQSFQIFFKDSEFNYLTKFLLDTSEHIFEDETVTCLRFYFQAVSNESITLPLTDTFQYSLNDFSIKLIFLHLKYNFSSSHYRHMFLDTVCKANLSRPRHDFELLKRVTEIIMFTKAEIDYERLITEPGYSIRSECRKICSFLENVREFEKAIQLATILNMTISNIVYAKWVNSVEEGPGELDLSQYEKETETYILPPEILINFYLYVSTRDFISDSQRYHILKKSLDVIKSNLHLPNEFFDRDNVEFEMILTYLESDLTIDDIEVYHSNYYEKVLVQERCVLYKSFPELKELSGVDNLKAKKVDLTETTRLKLEVLIYRLLDDGDIVQALRQQAMFDYRPIDLHFIVFCMAMAEGITHIYNLPNNLRQLLIDVENNALHFNKRILGRNKSQHGMVPPAKPPVVDSVTNLEFEEIPSREKQEVLKALQGIVFRLKHGVDIGKRILMVYRAAMHLDKEYLDVLKTKDALFLLKNAIEEDCLEKLVVISDILMSSQMSEQEVADFLSAEIATAVIRPRFYILNPTLPTIQTNLWGFDLEKDFHLILELGTNSILLGNCLLDYCDVLKIYRKYQDNKDYERDLEENQQVVNAFDSLRDIIRRYGLPTNHSGTSQVLSHKKQNTIYVELLIKAHECFVHELCMEGIANVLNRAKTLNSILSAAKSWNLIVRLLTGIGRYREMYYCIDTLISNDQFESLLGQFDEDKAKGLRQAIIQYIHEICPQNREYYRLTALHFSMFKELAEMWETEGNSTFAKIISNYQVAEDPPPAKNQEDGKMSKKSRLRCSNELLIDLNHAMENFTHATENFLMDNKLKLAQKTVAQAELAAMQNHLASAALAANEETCICVLNIQKYAVFRELVNNYLSIPQALILQRAYSYEIVWSEAILNQYILLDRRDYIDDYCNYFDLKDNTIENIVKSFQVLTNVTPAMEENMSHVVELVQSISLRYKLASLLGFRKIITALINDQSLYYLKDTNYGRNEIDFS</sequence>
<dbReference type="OrthoDB" id="2018754at2759"/>
<feature type="compositionally biased region" description="Basic and acidic residues" evidence="1">
    <location>
        <begin position="675"/>
        <end position="689"/>
    </location>
</feature>
<feature type="region of interest" description="Disordered" evidence="1">
    <location>
        <begin position="669"/>
        <end position="708"/>
    </location>
</feature>
<dbReference type="PANTHER" id="PTHR13650:SF0">
    <property type="entry name" value="SPATACSIN"/>
    <property type="match status" value="1"/>
</dbReference>
<gene>
    <name evidence="3" type="ORF">HERILL_LOCUS1017</name>
</gene>
<proteinExistence type="predicted"/>
<dbReference type="GO" id="GO:0007268">
    <property type="term" value="P:chemical synaptic transmission"/>
    <property type="evidence" value="ECO:0007669"/>
    <property type="project" value="TreeGrafter"/>
</dbReference>
<evidence type="ECO:0000256" key="1">
    <source>
        <dbReference type="SAM" id="MobiDB-lite"/>
    </source>
</evidence>
<evidence type="ECO:0000259" key="2">
    <source>
        <dbReference type="Pfam" id="PF14649"/>
    </source>
</evidence>
<name>A0A7R8UBF6_HERIL</name>
<dbReference type="EMBL" id="LR899009">
    <property type="protein sequence ID" value="CAD7077695.1"/>
    <property type="molecule type" value="Genomic_DNA"/>
</dbReference>
<dbReference type="InterPro" id="IPR028103">
    <property type="entry name" value="Spatacsin"/>
</dbReference>
<dbReference type="Proteomes" id="UP000594454">
    <property type="component" value="Chromosome 1"/>
</dbReference>